<comment type="catalytic activity">
    <reaction evidence="9">
        <text>prostaglandin E1 + NAD(+) = 15-oxoprostaglandin E1 + NADH + H(+)</text>
        <dbReference type="Rhea" id="RHEA:16477"/>
        <dbReference type="ChEBI" id="CHEBI:15378"/>
        <dbReference type="ChEBI" id="CHEBI:57397"/>
        <dbReference type="ChEBI" id="CHEBI:57401"/>
        <dbReference type="ChEBI" id="CHEBI:57540"/>
        <dbReference type="ChEBI" id="CHEBI:57945"/>
    </reaction>
    <physiologicalReaction direction="left-to-right" evidence="9">
        <dbReference type="Rhea" id="RHEA:16478"/>
    </physiologicalReaction>
</comment>
<evidence type="ECO:0000256" key="21">
    <source>
        <dbReference type="ARBA" id="ARBA00049188"/>
    </source>
</evidence>
<evidence type="ECO:0000256" key="19">
    <source>
        <dbReference type="ARBA" id="ARBA00048921"/>
    </source>
</evidence>
<evidence type="ECO:0000313" key="22">
    <source>
        <dbReference type="EnsemblMetazoa" id="XP_038045677.1"/>
    </source>
</evidence>
<comment type="catalytic activity">
    <reaction evidence="12">
        <text>15-oxo-(5S,6R)-dihydroxy-(7E,9E,11Z)-eicosatrienoate + NADH + H(+) = (5S,6R,15S)-trihydroxy-(7E,9E,11Z)-eicosatrienoate + NAD(+)</text>
        <dbReference type="Rhea" id="RHEA:41596"/>
        <dbReference type="ChEBI" id="CHEBI:15378"/>
        <dbReference type="ChEBI" id="CHEBI:57540"/>
        <dbReference type="ChEBI" id="CHEBI:57945"/>
        <dbReference type="ChEBI" id="CHEBI:78325"/>
        <dbReference type="ChEBI" id="CHEBI:78329"/>
    </reaction>
    <physiologicalReaction direction="left-to-right" evidence="12">
        <dbReference type="Rhea" id="RHEA:41597"/>
    </physiologicalReaction>
</comment>
<comment type="catalytic activity">
    <reaction evidence="17">
        <text>prostaglandin A1 + NAD(+) = 15-oxo-prostaglandin A1 + NADH + H(+)</text>
        <dbReference type="Rhea" id="RHEA:41263"/>
        <dbReference type="ChEBI" id="CHEBI:15378"/>
        <dbReference type="ChEBI" id="CHEBI:57398"/>
        <dbReference type="ChEBI" id="CHEBI:57540"/>
        <dbReference type="ChEBI" id="CHEBI:57945"/>
        <dbReference type="ChEBI" id="CHEBI:85072"/>
    </reaction>
    <physiologicalReaction direction="left-to-right" evidence="17">
        <dbReference type="Rhea" id="RHEA:41264"/>
    </physiologicalReaction>
</comment>
<evidence type="ECO:0000256" key="11">
    <source>
        <dbReference type="ARBA" id="ARBA00048008"/>
    </source>
</evidence>
<evidence type="ECO:0000256" key="18">
    <source>
        <dbReference type="ARBA" id="ARBA00048739"/>
    </source>
</evidence>
<evidence type="ECO:0000256" key="4">
    <source>
        <dbReference type="ARBA" id="ARBA00039060"/>
    </source>
</evidence>
<dbReference type="SUPFAM" id="SSF51735">
    <property type="entry name" value="NAD(P)-binding Rossmann-fold domains"/>
    <property type="match status" value="1"/>
</dbReference>
<dbReference type="RefSeq" id="XP_038045677.1">
    <property type="nucleotide sequence ID" value="XM_038189749.1"/>
</dbReference>
<proteinExistence type="inferred from homology"/>
<comment type="catalytic activity">
    <reaction evidence="21">
        <text>resolvin E1 + NAD(+) = 18-oxo-resolvin E1 + NADH + H(+)</text>
        <dbReference type="Rhea" id="RHEA:49244"/>
        <dbReference type="ChEBI" id="CHEBI:15378"/>
        <dbReference type="ChEBI" id="CHEBI:57540"/>
        <dbReference type="ChEBI" id="CHEBI:57945"/>
        <dbReference type="ChEBI" id="CHEBI:91000"/>
        <dbReference type="ChEBI" id="CHEBI:91001"/>
    </reaction>
    <physiologicalReaction direction="left-to-right" evidence="21">
        <dbReference type="Rhea" id="RHEA:49245"/>
    </physiologicalReaction>
</comment>
<reference evidence="22" key="1">
    <citation type="submission" date="2022-11" db="UniProtKB">
        <authorList>
            <consortium name="EnsemblMetazoa"/>
        </authorList>
    </citation>
    <scope>IDENTIFICATION</scope>
</reference>
<comment type="catalytic activity">
    <reaction evidence="19">
        <text>resolvin D2 + NAD(+) = 16-oxoresolvin D2 + NADH + H(+)</text>
        <dbReference type="Rhea" id="RHEA:53588"/>
        <dbReference type="ChEBI" id="CHEBI:15378"/>
        <dbReference type="ChEBI" id="CHEBI:57540"/>
        <dbReference type="ChEBI" id="CHEBI:57945"/>
        <dbReference type="ChEBI" id="CHEBI:133367"/>
        <dbReference type="ChEBI" id="CHEBI:137498"/>
    </reaction>
    <physiologicalReaction direction="left-to-right" evidence="19">
        <dbReference type="Rhea" id="RHEA:53589"/>
    </physiologicalReaction>
</comment>
<evidence type="ECO:0000256" key="16">
    <source>
        <dbReference type="ARBA" id="ARBA00048535"/>
    </source>
</evidence>
<dbReference type="EnsemblMetazoa" id="XM_038189749.1">
    <property type="protein sequence ID" value="XP_038045677.1"/>
    <property type="gene ID" value="LOC119720181"/>
</dbReference>
<evidence type="ECO:0000256" key="2">
    <source>
        <dbReference type="ARBA" id="ARBA00023002"/>
    </source>
</evidence>
<evidence type="ECO:0000256" key="9">
    <source>
        <dbReference type="ARBA" id="ARBA00047325"/>
    </source>
</evidence>
<evidence type="ECO:0000313" key="23">
    <source>
        <dbReference type="Proteomes" id="UP000887568"/>
    </source>
</evidence>
<dbReference type="OMA" id="QDRHDET"/>
<evidence type="ECO:0000256" key="7">
    <source>
        <dbReference type="ARBA" id="ARBA00042026"/>
    </source>
</evidence>
<comment type="function">
    <text evidence="8">Catalyzes the NAD-dependent dehydrogenation (oxidation) of a broad array of hydroxylated polyunsaturated fatty acids (mainly eicosanoids and docosanoids, including prostaglandins, lipoxins and resolvins), yielding their corresponding keto (oxo) metabolites. Decreases the levels of the pro-proliferative prostaglandins such as prostaglandin E2 (whose activity is increased in cancer because of an increase in the expression of cyclooxygenase 2) and generates oxo-fatty acid products that can profoundly influence cell function by abrogating pro-inflammatory cytokine expression. Converts resolvins E1, D1 and D2 to their oxo products, which represents a mode of resolvin inactivation. Resolvin E1 plays important roles during the resolution phase of acute inflammation, while resolvins D1 and D2 have a unique role in obesity-induced adipose inflammation.</text>
</comment>
<dbReference type="EC" id="1.1.1.232" evidence="4"/>
<dbReference type="InterPro" id="IPR036291">
    <property type="entry name" value="NAD(P)-bd_dom_sf"/>
</dbReference>
<organism evidence="22 23">
    <name type="scientific">Patiria miniata</name>
    <name type="common">Bat star</name>
    <name type="synonym">Asterina miniata</name>
    <dbReference type="NCBI Taxonomy" id="46514"/>
    <lineage>
        <taxon>Eukaryota</taxon>
        <taxon>Metazoa</taxon>
        <taxon>Echinodermata</taxon>
        <taxon>Eleutherozoa</taxon>
        <taxon>Asterozoa</taxon>
        <taxon>Asteroidea</taxon>
        <taxon>Valvatacea</taxon>
        <taxon>Valvatida</taxon>
        <taxon>Asterinidae</taxon>
        <taxon>Patiria</taxon>
    </lineage>
</organism>
<dbReference type="Gene3D" id="3.40.50.720">
    <property type="entry name" value="NAD(P)-binding Rossmann-like Domain"/>
    <property type="match status" value="1"/>
</dbReference>
<comment type="catalytic activity">
    <reaction evidence="11">
        <text>14-hydroxy-(4Z,7Z,10Z,12E,16Z,19Z)-docosahexaenoate + NAD(+) = 14-oxo-(4Z,7Z,10Z,12E,16Z,19Z)-docosahexaenoate + NADH + H(+)</text>
        <dbReference type="Rhea" id="RHEA:48952"/>
        <dbReference type="ChEBI" id="CHEBI:15378"/>
        <dbReference type="ChEBI" id="CHEBI:57540"/>
        <dbReference type="ChEBI" id="CHEBI:57945"/>
        <dbReference type="ChEBI" id="CHEBI:90866"/>
        <dbReference type="ChEBI" id="CHEBI:90867"/>
    </reaction>
    <physiologicalReaction direction="left-to-right" evidence="11">
        <dbReference type="Rhea" id="RHEA:48953"/>
    </physiologicalReaction>
</comment>
<name>A0A913Z1V8_PATMI</name>
<dbReference type="Pfam" id="PF00106">
    <property type="entry name" value="adh_short"/>
    <property type="match status" value="1"/>
</dbReference>
<keyword evidence="2" id="KW-0560">Oxidoreductase</keyword>
<dbReference type="GO" id="GO:0005737">
    <property type="term" value="C:cytoplasm"/>
    <property type="evidence" value="ECO:0007669"/>
    <property type="project" value="TreeGrafter"/>
</dbReference>
<evidence type="ECO:0000256" key="20">
    <source>
        <dbReference type="ARBA" id="ARBA00049151"/>
    </source>
</evidence>
<dbReference type="PRINTS" id="PR00081">
    <property type="entry name" value="GDHRDH"/>
</dbReference>
<dbReference type="GO" id="GO:0047034">
    <property type="term" value="F:15-hydroxyicosatetraenoate dehydrogenase activity"/>
    <property type="evidence" value="ECO:0007669"/>
    <property type="project" value="UniProtKB-EC"/>
</dbReference>
<comment type="catalytic activity">
    <reaction evidence="13">
        <text>(11R)-hydroxy-(5Z,8Z,12E,14Z)-eicosatetraenoate + NAD(+) = 11-oxo-(5Z,8Z,12E,14Z)-eicosatetraenoate + NADH + H(+)</text>
        <dbReference type="Rhea" id="RHEA:48640"/>
        <dbReference type="ChEBI" id="CHEBI:15378"/>
        <dbReference type="ChEBI" id="CHEBI:57540"/>
        <dbReference type="ChEBI" id="CHEBI:57945"/>
        <dbReference type="ChEBI" id="CHEBI:78836"/>
        <dbReference type="ChEBI" id="CHEBI:90697"/>
    </reaction>
    <physiologicalReaction direction="left-to-right" evidence="13">
        <dbReference type="Rhea" id="RHEA:48641"/>
    </physiologicalReaction>
</comment>
<sequence length="265" mass="29221">MAIFMKNKVALLTGSEGLLGPAFGTILLDKGAKGVVFLGSERANQTNKELAEKYGEERVMLYNCDITKHESIKAGFEEAKAKYERIDVVCNCGSAWDEIEWVNTIEVSLHGVIHGTRLALEYLERHGLLVNVTSVAAMTLAPYLPIISACKAAVLAYTKTVAKYDPVAKDRQIRVNVFCPCPMDGDEMSTAVLAEEKVKQHATITLTKLKTKPASVVADALMKLVDQDRHDETLYVHGELGPIFAADDTDDFRRKYRASTVVKNL</sequence>
<evidence type="ECO:0000256" key="17">
    <source>
        <dbReference type="ARBA" id="ARBA00048611"/>
    </source>
</evidence>
<evidence type="ECO:0000256" key="13">
    <source>
        <dbReference type="ARBA" id="ARBA00048144"/>
    </source>
</evidence>
<dbReference type="OrthoDB" id="417891at2759"/>
<comment type="catalytic activity">
    <reaction evidence="20">
        <text>(15S)-hydroxy-(5Z,8Z,11Z,13E)-eicosatetraenoate + NAD(+) = 15-oxo-(5Z,8Z,11Z,13E)-eicosatetraenoate + NADH + H(+)</text>
        <dbReference type="Rhea" id="RHEA:23260"/>
        <dbReference type="ChEBI" id="CHEBI:15378"/>
        <dbReference type="ChEBI" id="CHEBI:57409"/>
        <dbReference type="ChEBI" id="CHEBI:57410"/>
        <dbReference type="ChEBI" id="CHEBI:57540"/>
        <dbReference type="ChEBI" id="CHEBI:57945"/>
        <dbReference type="EC" id="1.1.1.232"/>
    </reaction>
    <physiologicalReaction direction="left-to-right" evidence="20">
        <dbReference type="Rhea" id="RHEA:23261"/>
    </physiologicalReaction>
</comment>
<comment type="catalytic activity">
    <reaction evidence="14">
        <text>resolvin D1 + NAD(+) = 17-oxoresolvin D1 + NADH + H(+)</text>
        <dbReference type="Rhea" id="RHEA:50128"/>
        <dbReference type="ChEBI" id="CHEBI:15378"/>
        <dbReference type="ChEBI" id="CHEBI:57540"/>
        <dbReference type="ChEBI" id="CHEBI:57945"/>
        <dbReference type="ChEBI" id="CHEBI:132079"/>
        <dbReference type="ChEBI" id="CHEBI:132081"/>
    </reaction>
    <physiologicalReaction direction="left-to-right" evidence="14">
        <dbReference type="Rhea" id="RHEA:50129"/>
    </physiologicalReaction>
</comment>
<dbReference type="GeneID" id="119720181"/>
<dbReference type="AlphaFoldDB" id="A0A913Z1V8"/>
<comment type="catalytic activity">
    <reaction evidence="16">
        <text>lipoxin A4 + NAD(+) = 15-oxo-(5S,6R)-dihydroxy-(7E,9E,11Z,13E)-eicosatetraenoate + NADH + H(+)</text>
        <dbReference type="Rhea" id="RHEA:41572"/>
        <dbReference type="ChEBI" id="CHEBI:15378"/>
        <dbReference type="ChEBI" id="CHEBI:57540"/>
        <dbReference type="ChEBI" id="CHEBI:57945"/>
        <dbReference type="ChEBI" id="CHEBI:67026"/>
        <dbReference type="ChEBI" id="CHEBI:78311"/>
    </reaction>
    <physiologicalReaction direction="left-to-right" evidence="16">
        <dbReference type="Rhea" id="RHEA:41573"/>
    </physiologicalReaction>
</comment>
<dbReference type="PANTHER" id="PTHR44229">
    <property type="entry name" value="15-HYDROXYPROSTAGLANDIN DEHYDROGENASE [NAD(+)]"/>
    <property type="match status" value="1"/>
</dbReference>
<comment type="catalytic activity">
    <reaction evidence="18">
        <text>prostaglandin E2 + NAD(+) = 15-oxoprostaglandin E2 + NADH + H(+)</text>
        <dbReference type="Rhea" id="RHEA:11876"/>
        <dbReference type="ChEBI" id="CHEBI:15378"/>
        <dbReference type="ChEBI" id="CHEBI:57400"/>
        <dbReference type="ChEBI" id="CHEBI:57540"/>
        <dbReference type="ChEBI" id="CHEBI:57945"/>
        <dbReference type="ChEBI" id="CHEBI:606564"/>
        <dbReference type="EC" id="1.1.1.141"/>
    </reaction>
    <physiologicalReaction direction="left-to-right" evidence="18">
        <dbReference type="Rhea" id="RHEA:11877"/>
    </physiologicalReaction>
</comment>
<comment type="catalytic activity">
    <reaction evidence="10">
        <text>resolvin D1 + NAD(+) = 8-oxoresolvin D1 + NADH + H(+)</text>
        <dbReference type="Rhea" id="RHEA:50124"/>
        <dbReference type="ChEBI" id="CHEBI:15378"/>
        <dbReference type="ChEBI" id="CHEBI:57540"/>
        <dbReference type="ChEBI" id="CHEBI:57945"/>
        <dbReference type="ChEBI" id="CHEBI:132079"/>
        <dbReference type="ChEBI" id="CHEBI:132080"/>
    </reaction>
    <physiologicalReaction direction="left-to-right" evidence="10">
        <dbReference type="Rhea" id="RHEA:50125"/>
    </physiologicalReaction>
</comment>
<comment type="catalytic activity">
    <reaction evidence="15">
        <text>resolvin D2 + NAD(+) = 7-oxoresolvin D2 + NADH + H(+)</text>
        <dbReference type="Rhea" id="RHEA:53584"/>
        <dbReference type="ChEBI" id="CHEBI:15378"/>
        <dbReference type="ChEBI" id="CHEBI:57540"/>
        <dbReference type="ChEBI" id="CHEBI:57945"/>
        <dbReference type="ChEBI" id="CHEBI:133367"/>
        <dbReference type="ChEBI" id="CHEBI:137497"/>
    </reaction>
    <physiologicalReaction direction="left-to-right" evidence="15">
        <dbReference type="Rhea" id="RHEA:53585"/>
    </physiologicalReaction>
</comment>
<evidence type="ECO:0000256" key="1">
    <source>
        <dbReference type="ARBA" id="ARBA00006484"/>
    </source>
</evidence>
<evidence type="ECO:0000256" key="14">
    <source>
        <dbReference type="ARBA" id="ARBA00048170"/>
    </source>
</evidence>
<protein>
    <recommendedName>
        <fullName evidence="5">15-hydroxyprostaglandin dehydrogenase [NAD(+)]</fullName>
        <ecNumber evidence="3">1.1.1.141</ecNumber>
        <ecNumber evidence="4">1.1.1.232</ecNumber>
    </recommendedName>
    <alternativeName>
        <fullName evidence="7">Eicosanoid/docosanoid dehydrogenase [NAD(+)]</fullName>
    </alternativeName>
    <alternativeName>
        <fullName evidence="6">Prostaglandin dehydrogenase 1</fullName>
    </alternativeName>
</protein>
<accession>A0A913Z1V8</accession>
<evidence type="ECO:0000256" key="15">
    <source>
        <dbReference type="ARBA" id="ARBA00048393"/>
    </source>
</evidence>
<dbReference type="GO" id="GO:0016404">
    <property type="term" value="F:15-hydroxyprostaglandin dehydrogenase (NAD+) activity"/>
    <property type="evidence" value="ECO:0007669"/>
    <property type="project" value="UniProtKB-EC"/>
</dbReference>
<dbReference type="Proteomes" id="UP000887568">
    <property type="component" value="Unplaced"/>
</dbReference>
<evidence type="ECO:0000256" key="3">
    <source>
        <dbReference type="ARBA" id="ARBA00038968"/>
    </source>
</evidence>
<evidence type="ECO:0000256" key="12">
    <source>
        <dbReference type="ARBA" id="ARBA00048140"/>
    </source>
</evidence>
<evidence type="ECO:0000256" key="8">
    <source>
        <dbReference type="ARBA" id="ARBA00045705"/>
    </source>
</evidence>
<evidence type="ECO:0000256" key="6">
    <source>
        <dbReference type="ARBA" id="ARBA00041812"/>
    </source>
</evidence>
<evidence type="ECO:0000256" key="5">
    <source>
        <dbReference type="ARBA" id="ARBA00040276"/>
    </source>
</evidence>
<dbReference type="InterPro" id="IPR002347">
    <property type="entry name" value="SDR_fam"/>
</dbReference>
<dbReference type="EC" id="1.1.1.141" evidence="3"/>
<evidence type="ECO:0000256" key="10">
    <source>
        <dbReference type="ARBA" id="ARBA00047672"/>
    </source>
</evidence>
<comment type="similarity">
    <text evidence="1">Belongs to the short-chain dehydrogenases/reductases (SDR) family.</text>
</comment>
<keyword evidence="23" id="KW-1185">Reference proteome</keyword>
<dbReference type="PANTHER" id="PTHR44229:SF4">
    <property type="entry name" value="15-HYDROXYPROSTAGLANDIN DEHYDROGENASE [NAD(+)]"/>
    <property type="match status" value="1"/>
</dbReference>